<protein>
    <submittedName>
        <fullName evidence="1">Uncharacterized protein</fullName>
    </submittedName>
</protein>
<dbReference type="EMBL" id="CP018082">
    <property type="protein sequence ID" value="APE33947.1"/>
    <property type="molecule type" value="Genomic_DNA"/>
</dbReference>
<dbReference type="Pfam" id="PF03583">
    <property type="entry name" value="LIP"/>
    <property type="match status" value="1"/>
</dbReference>
<dbReference type="InterPro" id="IPR005152">
    <property type="entry name" value="Lipase_secreted"/>
</dbReference>
<gene>
    <name evidence="1" type="ORF">BOX37_08165</name>
</gene>
<dbReference type="AlphaFoldDB" id="A0A1J0VPI9"/>
<proteinExistence type="predicted"/>
<reference evidence="1" key="1">
    <citation type="submission" date="2016-11" db="EMBL/GenBank/DDBJ databases">
        <authorList>
            <person name="Jaros S."/>
            <person name="Januszkiewicz K."/>
            <person name="Wedrychowicz H."/>
        </authorList>
    </citation>
    <scope>NUCLEOTIDE SEQUENCE [LARGE SCALE GENOMIC DNA]</scope>
    <source>
        <strain evidence="1">Y48</strain>
    </source>
</reference>
<dbReference type="Gene3D" id="3.40.50.1820">
    <property type="entry name" value="alpha/beta hydrolase"/>
    <property type="match status" value="1"/>
</dbReference>
<dbReference type="InterPro" id="IPR029058">
    <property type="entry name" value="AB_hydrolase_fold"/>
</dbReference>
<dbReference type="KEGG" id="nsl:BOX37_08165"/>
<dbReference type="Proteomes" id="UP000183810">
    <property type="component" value="Chromosome"/>
</dbReference>
<name>A0A1J0VPI9_9NOCA</name>
<sequence length="62" mass="6638">MAQWCASGAQITYTRDQWSEHVSLAISATPAVLRWVDERLAGQAAPDGCSTRTVLSMSLDGA</sequence>
<evidence type="ECO:0000313" key="1">
    <source>
        <dbReference type="EMBL" id="APE33947.1"/>
    </source>
</evidence>
<organism evidence="1 2">
    <name type="scientific">Nocardia mangyaensis</name>
    <dbReference type="NCBI Taxonomy" id="2213200"/>
    <lineage>
        <taxon>Bacteria</taxon>
        <taxon>Bacillati</taxon>
        <taxon>Actinomycetota</taxon>
        <taxon>Actinomycetes</taxon>
        <taxon>Mycobacteriales</taxon>
        <taxon>Nocardiaceae</taxon>
        <taxon>Nocardia</taxon>
    </lineage>
</organism>
<accession>A0A1J0VPI9</accession>
<keyword evidence="2" id="KW-1185">Reference proteome</keyword>
<dbReference type="GO" id="GO:0004806">
    <property type="term" value="F:triacylglycerol lipase activity"/>
    <property type="evidence" value="ECO:0007669"/>
    <property type="project" value="InterPro"/>
</dbReference>
<dbReference type="PANTHER" id="PTHR34853">
    <property type="match status" value="1"/>
</dbReference>
<dbReference type="PANTHER" id="PTHR34853:SF1">
    <property type="entry name" value="LIPASE 5"/>
    <property type="match status" value="1"/>
</dbReference>
<dbReference type="GO" id="GO:0016042">
    <property type="term" value="P:lipid catabolic process"/>
    <property type="evidence" value="ECO:0007669"/>
    <property type="project" value="InterPro"/>
</dbReference>
<evidence type="ECO:0000313" key="2">
    <source>
        <dbReference type="Proteomes" id="UP000183810"/>
    </source>
</evidence>